<gene>
    <name evidence="3" type="ORF">LSAT_V11C100029740</name>
</gene>
<dbReference type="Proteomes" id="UP000235145">
    <property type="component" value="Unassembled WGS sequence"/>
</dbReference>
<keyword evidence="1" id="KW-1133">Transmembrane helix</keyword>
<sequence>MDFGSGTALLRIFGISGLALGLEYDTGASGYFWHAKRCKTGERREKMNKRTGCPRILFIGGWSLGVRGAYCTKRHCLRIRSTRVRVSTSLGAEIEKLRYKFITSSFDYPLLLPYGDDGYRVDIPYRGVTSMSNNKHENTSMKEFFSYIIQERDYSFSLTFNSERIFQQLLVDAYTIIESERLYYIEKSTQRSLVIKGVKIFSEVGQRWCTLHEAKLLRCHIVPEVQIFLKDTTLNPDDIADILCKLFKIKINALIKDLRENAVFGMLFIQLNFKNVVSLIFISIYLCNTIISFLRSNTFINLLKLRFPMLMKIFFPKNFYDHTSIYKDATIIVVQNKNECDNDDIVDEIKEHYDCRYLSACEVSWQIYGYDIHYRYRSMITSTMFLRSLQSPFLCSHLRRICMETLIESLEAKEEWIFD</sequence>
<keyword evidence="1" id="KW-0472">Membrane</keyword>
<evidence type="ECO:0000256" key="1">
    <source>
        <dbReference type="SAM" id="Phobius"/>
    </source>
</evidence>
<evidence type="ECO:0000256" key="2">
    <source>
        <dbReference type="SAM" id="SignalP"/>
    </source>
</evidence>
<feature type="signal peptide" evidence="2">
    <location>
        <begin position="1"/>
        <end position="21"/>
    </location>
</feature>
<dbReference type="PANTHER" id="PTHR45786:SF66">
    <property type="entry name" value="HOOK MOTIF PROTEIN, PUTATIVE-RELATED"/>
    <property type="match status" value="1"/>
</dbReference>
<reference evidence="3 4" key="1">
    <citation type="journal article" date="2017" name="Nat. Commun.">
        <title>Genome assembly with in vitro proximity ligation data and whole-genome triplication in lettuce.</title>
        <authorList>
            <person name="Reyes-Chin-Wo S."/>
            <person name="Wang Z."/>
            <person name="Yang X."/>
            <person name="Kozik A."/>
            <person name="Arikit S."/>
            <person name="Song C."/>
            <person name="Xia L."/>
            <person name="Froenicke L."/>
            <person name="Lavelle D.O."/>
            <person name="Truco M.J."/>
            <person name="Xia R."/>
            <person name="Zhu S."/>
            <person name="Xu C."/>
            <person name="Xu H."/>
            <person name="Xu X."/>
            <person name="Cox K."/>
            <person name="Korf I."/>
            <person name="Meyers B.C."/>
            <person name="Michelmore R.W."/>
        </authorList>
    </citation>
    <scope>NUCLEOTIDE SEQUENCE [LARGE SCALE GENOMIC DNA]</scope>
    <source>
        <strain evidence="4">cv. Salinas</strain>
        <tissue evidence="3">Seedlings</tissue>
    </source>
</reference>
<keyword evidence="4" id="KW-1185">Reference proteome</keyword>
<evidence type="ECO:0000313" key="4">
    <source>
        <dbReference type="Proteomes" id="UP000235145"/>
    </source>
</evidence>
<comment type="caution">
    <text evidence="3">The sequence shown here is derived from an EMBL/GenBank/DDBJ whole genome shotgun (WGS) entry which is preliminary data.</text>
</comment>
<evidence type="ECO:0000313" key="3">
    <source>
        <dbReference type="EMBL" id="KAJ0228061.1"/>
    </source>
</evidence>
<accession>A0A9R1WMD3</accession>
<organism evidence="3 4">
    <name type="scientific">Lactuca sativa</name>
    <name type="common">Garden lettuce</name>
    <dbReference type="NCBI Taxonomy" id="4236"/>
    <lineage>
        <taxon>Eukaryota</taxon>
        <taxon>Viridiplantae</taxon>
        <taxon>Streptophyta</taxon>
        <taxon>Embryophyta</taxon>
        <taxon>Tracheophyta</taxon>
        <taxon>Spermatophyta</taxon>
        <taxon>Magnoliopsida</taxon>
        <taxon>eudicotyledons</taxon>
        <taxon>Gunneridae</taxon>
        <taxon>Pentapetalae</taxon>
        <taxon>asterids</taxon>
        <taxon>campanulids</taxon>
        <taxon>Asterales</taxon>
        <taxon>Asteraceae</taxon>
        <taxon>Cichorioideae</taxon>
        <taxon>Cichorieae</taxon>
        <taxon>Lactucinae</taxon>
        <taxon>Lactuca</taxon>
    </lineage>
</organism>
<feature type="transmembrane region" description="Helical" evidence="1">
    <location>
        <begin position="276"/>
        <end position="294"/>
    </location>
</feature>
<name>A0A9R1WMD3_LACSA</name>
<keyword evidence="1" id="KW-0812">Transmembrane</keyword>
<feature type="chain" id="PRO_5040219344" evidence="2">
    <location>
        <begin position="22"/>
        <end position="419"/>
    </location>
</feature>
<proteinExistence type="predicted"/>
<dbReference type="AlphaFoldDB" id="A0A9R1WMD3"/>
<protein>
    <submittedName>
        <fullName evidence="3">Uncharacterized protein</fullName>
    </submittedName>
</protein>
<dbReference type="PANTHER" id="PTHR45786">
    <property type="entry name" value="DNA BINDING PROTEIN-LIKE"/>
    <property type="match status" value="1"/>
</dbReference>
<dbReference type="EMBL" id="NBSK02000001">
    <property type="protein sequence ID" value="KAJ0228061.1"/>
    <property type="molecule type" value="Genomic_DNA"/>
</dbReference>
<keyword evidence="2" id="KW-0732">Signal</keyword>